<evidence type="ECO:0000313" key="1">
    <source>
        <dbReference type="EMBL" id="KAF9064360.1"/>
    </source>
</evidence>
<sequence>LSDESKTAHDGDTIAASGLLWSIILTTMPTEVTKLVIQTLSDNNVPHMASRYVSPGKGFHLELGGRHIVFPVVSRSPPEIYLTRGYSA</sequence>
<reference evidence="1" key="1">
    <citation type="submission" date="2020-11" db="EMBL/GenBank/DDBJ databases">
        <authorList>
            <consortium name="DOE Joint Genome Institute"/>
            <person name="Ahrendt S."/>
            <person name="Riley R."/>
            <person name="Andreopoulos W."/>
            <person name="Labutti K."/>
            <person name="Pangilinan J."/>
            <person name="Ruiz-Duenas F.J."/>
            <person name="Barrasa J.M."/>
            <person name="Sanchez-Garcia M."/>
            <person name="Camarero S."/>
            <person name="Miyauchi S."/>
            <person name="Serrano A."/>
            <person name="Linde D."/>
            <person name="Babiker R."/>
            <person name="Drula E."/>
            <person name="Ayuso-Fernandez I."/>
            <person name="Pacheco R."/>
            <person name="Padilla G."/>
            <person name="Ferreira P."/>
            <person name="Barriuso J."/>
            <person name="Kellner H."/>
            <person name="Castanera R."/>
            <person name="Alfaro M."/>
            <person name="Ramirez L."/>
            <person name="Pisabarro A.G."/>
            <person name="Kuo A."/>
            <person name="Tritt A."/>
            <person name="Lipzen A."/>
            <person name="He G."/>
            <person name="Yan M."/>
            <person name="Ng V."/>
            <person name="Cullen D."/>
            <person name="Martin F."/>
            <person name="Rosso M.-N."/>
            <person name="Henrissat B."/>
            <person name="Hibbett D."/>
            <person name="Martinez A.T."/>
            <person name="Grigoriev I.V."/>
        </authorList>
    </citation>
    <scope>NUCLEOTIDE SEQUENCE</scope>
    <source>
        <strain evidence="1">AH 40177</strain>
    </source>
</reference>
<dbReference type="AlphaFoldDB" id="A0A9P5PLT0"/>
<organism evidence="1 2">
    <name type="scientific">Rhodocollybia butyracea</name>
    <dbReference type="NCBI Taxonomy" id="206335"/>
    <lineage>
        <taxon>Eukaryota</taxon>
        <taxon>Fungi</taxon>
        <taxon>Dikarya</taxon>
        <taxon>Basidiomycota</taxon>
        <taxon>Agaricomycotina</taxon>
        <taxon>Agaricomycetes</taxon>
        <taxon>Agaricomycetidae</taxon>
        <taxon>Agaricales</taxon>
        <taxon>Marasmiineae</taxon>
        <taxon>Omphalotaceae</taxon>
        <taxon>Rhodocollybia</taxon>
    </lineage>
</organism>
<proteinExistence type="predicted"/>
<accession>A0A9P5PLT0</accession>
<dbReference type="EMBL" id="JADNRY010000125">
    <property type="protein sequence ID" value="KAF9064360.1"/>
    <property type="molecule type" value="Genomic_DNA"/>
</dbReference>
<dbReference type="Proteomes" id="UP000772434">
    <property type="component" value="Unassembled WGS sequence"/>
</dbReference>
<dbReference type="OrthoDB" id="2684108at2759"/>
<protein>
    <submittedName>
        <fullName evidence="1">Uncharacterized protein</fullName>
    </submittedName>
</protein>
<comment type="caution">
    <text evidence="1">The sequence shown here is derived from an EMBL/GenBank/DDBJ whole genome shotgun (WGS) entry which is preliminary data.</text>
</comment>
<keyword evidence="2" id="KW-1185">Reference proteome</keyword>
<gene>
    <name evidence="1" type="ORF">BDP27DRAFT_1230615</name>
</gene>
<evidence type="ECO:0000313" key="2">
    <source>
        <dbReference type="Proteomes" id="UP000772434"/>
    </source>
</evidence>
<feature type="non-terminal residue" evidence="1">
    <location>
        <position position="1"/>
    </location>
</feature>
<name>A0A9P5PLT0_9AGAR</name>